<dbReference type="GO" id="GO:0016887">
    <property type="term" value="F:ATP hydrolysis activity"/>
    <property type="evidence" value="ECO:0007669"/>
    <property type="project" value="InterPro"/>
</dbReference>
<evidence type="ECO:0000256" key="5">
    <source>
        <dbReference type="SAM" id="Phobius"/>
    </source>
</evidence>
<feature type="transmembrane region" description="Helical" evidence="5">
    <location>
        <begin position="20"/>
        <end position="49"/>
    </location>
</feature>
<evidence type="ECO:0000313" key="9">
    <source>
        <dbReference type="Proteomes" id="UP000179122"/>
    </source>
</evidence>
<keyword evidence="5" id="KW-0472">Membrane</keyword>
<dbReference type="CDD" id="cd00009">
    <property type="entry name" value="AAA"/>
    <property type="match status" value="1"/>
</dbReference>
<dbReference type="GO" id="GO:0005737">
    <property type="term" value="C:cytoplasm"/>
    <property type="evidence" value="ECO:0007669"/>
    <property type="project" value="TreeGrafter"/>
</dbReference>
<feature type="domain" description="AAA+ ATPase" evidence="6">
    <location>
        <begin position="595"/>
        <end position="738"/>
    </location>
</feature>
<protein>
    <recommendedName>
        <fullName evidence="10">Clp R domain-containing protein</fullName>
    </recommendedName>
</protein>
<evidence type="ECO:0000256" key="3">
    <source>
        <dbReference type="ARBA" id="ARBA00022840"/>
    </source>
</evidence>
<dbReference type="EMBL" id="MHML01000015">
    <property type="protein sequence ID" value="OGZ26904.1"/>
    <property type="molecule type" value="Genomic_DNA"/>
</dbReference>
<dbReference type="InterPro" id="IPR019489">
    <property type="entry name" value="Clp_ATPase_C"/>
</dbReference>
<feature type="transmembrane region" description="Helical" evidence="5">
    <location>
        <begin position="61"/>
        <end position="77"/>
    </location>
</feature>
<proteinExistence type="predicted"/>
<evidence type="ECO:0000256" key="1">
    <source>
        <dbReference type="ARBA" id="ARBA00022737"/>
    </source>
</evidence>
<dbReference type="SMART" id="SM00382">
    <property type="entry name" value="AAA"/>
    <property type="match status" value="2"/>
</dbReference>
<dbReference type="InterPro" id="IPR001270">
    <property type="entry name" value="ClpA/B"/>
</dbReference>
<name>A0A1G2EM57_9BACT</name>
<dbReference type="GO" id="GO:0005524">
    <property type="term" value="F:ATP binding"/>
    <property type="evidence" value="ECO:0007669"/>
    <property type="project" value="UniProtKB-KW"/>
</dbReference>
<evidence type="ECO:0000256" key="4">
    <source>
        <dbReference type="ARBA" id="ARBA00023186"/>
    </source>
</evidence>
<sequence length="852" mass="96638">MDNFDLRSAKMYKAIWLENVLFFGLFSFFKKLFFWVAAIFFLIFAARFLDENFSLENGRKILGFGIIFLTLAVACFLKEKFFNLKLKKPVLPVDISLAVSSPTNYNLAEFLDFNTAKAINKAVKLSRSQEINSSSILYFIIDGSPNLRFVFSRLLLNLKEIKKPAKKRAEIALGPVIRFGKRISLSLDFQQTILAGLDIAQKKNKKRIEVGDLLCALAKTDSVLKDVLVQNNLKREDVENVVLWLEGLEEGLEREKRFWDRENLAKIGTLAKQWTAGYTITLDKYAKDITESLRKKDIEFVGHKDEIKAMERILARTEENNVLIVGDPGTGRKSMIYDLVRKSLLGKSLEGVNYCRIMEIDMVFLTGQLDSAEEIEQVLGVIFREAMLAGNIILVVDEFHNYAGQIARPGVVDISGVLAPYLRIHNFRFIGITTYEGLHNYIEKNSSFSSFFKKVEVLPISKQETLALLERLVFVLEKKRNIFISYPAMREIIDLTDRYMPSLPFPEKAISALDEIAVYVSELGKERVVLPKHVAKIIAEKTEIPIGEMETKERDILLNLEDLIHQRIINQEEAVREISTAMRRARSELSERKGPMGCFLFLGPTGVGKTETAKALAEIYFGSERKMIVMDMSEFQDIKDIGRLIGSQSEQGLLATPVRENPFSIVLLDEIEKAHSNILNLFLQVLDEGRLTDGTGKKIDFKQTIIIATSNAGYEIILKALKEGTAWASLKQRILDFLFQEKIFRPEFINRFDGVVLFKPLSKDNLLGIAGLMLEKLKKGLAEKSIELTISDELKEKIVEFGYSPIFGARAMKRVIQEKVENILATAVISGKISKGSRVEINPENFELIINS</sequence>
<evidence type="ECO:0000259" key="7">
    <source>
        <dbReference type="SMART" id="SM01086"/>
    </source>
</evidence>
<dbReference type="PANTHER" id="PTHR11638:SF18">
    <property type="entry name" value="HEAT SHOCK PROTEIN 104"/>
    <property type="match status" value="1"/>
</dbReference>
<dbReference type="Gene3D" id="1.10.1780.10">
    <property type="entry name" value="Clp, N-terminal domain"/>
    <property type="match status" value="1"/>
</dbReference>
<dbReference type="CDD" id="cd19499">
    <property type="entry name" value="RecA-like_ClpB_Hsp104-like"/>
    <property type="match status" value="1"/>
</dbReference>
<keyword evidence="3" id="KW-0067">ATP-binding</keyword>
<dbReference type="GO" id="GO:0034605">
    <property type="term" value="P:cellular response to heat"/>
    <property type="evidence" value="ECO:0007669"/>
    <property type="project" value="TreeGrafter"/>
</dbReference>
<dbReference type="InterPro" id="IPR003593">
    <property type="entry name" value="AAA+_ATPase"/>
</dbReference>
<evidence type="ECO:0008006" key="10">
    <source>
        <dbReference type="Google" id="ProtNLM"/>
    </source>
</evidence>
<dbReference type="SUPFAM" id="SSF81923">
    <property type="entry name" value="Double Clp-N motif"/>
    <property type="match status" value="1"/>
</dbReference>
<keyword evidence="5" id="KW-1133">Transmembrane helix</keyword>
<dbReference type="SUPFAM" id="SSF52540">
    <property type="entry name" value="P-loop containing nucleoside triphosphate hydrolases"/>
    <property type="match status" value="2"/>
</dbReference>
<keyword evidence="4" id="KW-0143">Chaperone</keyword>
<dbReference type="AlphaFoldDB" id="A0A1G2EM57"/>
<feature type="domain" description="Clp ATPase C-terminal" evidence="7">
    <location>
        <begin position="761"/>
        <end position="850"/>
    </location>
</feature>
<dbReference type="Gene3D" id="3.40.50.300">
    <property type="entry name" value="P-loop containing nucleotide triphosphate hydrolases"/>
    <property type="match status" value="2"/>
</dbReference>
<dbReference type="InterPro" id="IPR003959">
    <property type="entry name" value="ATPase_AAA_core"/>
</dbReference>
<dbReference type="InterPro" id="IPR027417">
    <property type="entry name" value="P-loop_NTPase"/>
</dbReference>
<keyword evidence="2" id="KW-0547">Nucleotide-binding</keyword>
<organism evidence="8 9">
    <name type="scientific">Candidatus Nealsonbacteria bacterium RIFCSPLOWO2_12_FULL_39_31</name>
    <dbReference type="NCBI Taxonomy" id="1801676"/>
    <lineage>
        <taxon>Bacteria</taxon>
        <taxon>Candidatus Nealsoniibacteriota</taxon>
    </lineage>
</organism>
<dbReference type="Gene3D" id="1.10.8.60">
    <property type="match status" value="2"/>
</dbReference>
<evidence type="ECO:0000313" key="8">
    <source>
        <dbReference type="EMBL" id="OGZ26904.1"/>
    </source>
</evidence>
<dbReference type="SMART" id="SM01086">
    <property type="entry name" value="ClpB_D2-small"/>
    <property type="match status" value="1"/>
</dbReference>
<dbReference type="Pfam" id="PF07724">
    <property type="entry name" value="AAA_2"/>
    <property type="match status" value="1"/>
</dbReference>
<keyword evidence="1" id="KW-0677">Repeat</keyword>
<dbReference type="InterPro" id="IPR050130">
    <property type="entry name" value="ClpA_ClpB"/>
</dbReference>
<evidence type="ECO:0000256" key="2">
    <source>
        <dbReference type="ARBA" id="ARBA00022741"/>
    </source>
</evidence>
<reference evidence="8 9" key="1">
    <citation type="journal article" date="2016" name="Nat. Commun.">
        <title>Thousands of microbial genomes shed light on interconnected biogeochemical processes in an aquifer system.</title>
        <authorList>
            <person name="Anantharaman K."/>
            <person name="Brown C.T."/>
            <person name="Hug L.A."/>
            <person name="Sharon I."/>
            <person name="Castelle C.J."/>
            <person name="Probst A.J."/>
            <person name="Thomas B.C."/>
            <person name="Singh A."/>
            <person name="Wilkins M.J."/>
            <person name="Karaoz U."/>
            <person name="Brodie E.L."/>
            <person name="Williams K.H."/>
            <person name="Hubbard S.S."/>
            <person name="Banfield J.F."/>
        </authorList>
    </citation>
    <scope>NUCLEOTIDE SEQUENCE [LARGE SCALE GENOMIC DNA]</scope>
</reference>
<dbReference type="Proteomes" id="UP000179122">
    <property type="component" value="Unassembled WGS sequence"/>
</dbReference>
<dbReference type="Pfam" id="PF10431">
    <property type="entry name" value="ClpB_D2-small"/>
    <property type="match status" value="1"/>
</dbReference>
<evidence type="ECO:0000259" key="6">
    <source>
        <dbReference type="SMART" id="SM00382"/>
    </source>
</evidence>
<feature type="domain" description="AAA+ ATPase" evidence="6">
    <location>
        <begin position="318"/>
        <end position="461"/>
    </location>
</feature>
<dbReference type="PRINTS" id="PR00300">
    <property type="entry name" value="CLPPROTEASEA"/>
</dbReference>
<dbReference type="InterPro" id="IPR036628">
    <property type="entry name" value="Clp_N_dom_sf"/>
</dbReference>
<comment type="caution">
    <text evidence="8">The sequence shown here is derived from an EMBL/GenBank/DDBJ whole genome shotgun (WGS) entry which is preliminary data.</text>
</comment>
<gene>
    <name evidence="8" type="ORF">A3F95_03240</name>
</gene>
<keyword evidence="5" id="KW-0812">Transmembrane</keyword>
<accession>A0A1G2EM57</accession>
<dbReference type="InterPro" id="IPR041546">
    <property type="entry name" value="ClpA/ClpB_AAA_lid"/>
</dbReference>
<dbReference type="PANTHER" id="PTHR11638">
    <property type="entry name" value="ATP-DEPENDENT CLP PROTEASE"/>
    <property type="match status" value="1"/>
</dbReference>
<dbReference type="Pfam" id="PF17871">
    <property type="entry name" value="AAA_lid_9"/>
    <property type="match status" value="1"/>
</dbReference>